<dbReference type="EMBL" id="SOHN01000016">
    <property type="protein sequence ID" value="TFD86119.1"/>
    <property type="molecule type" value="Genomic_DNA"/>
</dbReference>
<organism evidence="1 2">
    <name type="scientific">Cryobacterium serini</name>
    <dbReference type="NCBI Taxonomy" id="1259201"/>
    <lineage>
        <taxon>Bacteria</taxon>
        <taxon>Bacillati</taxon>
        <taxon>Actinomycetota</taxon>
        <taxon>Actinomycetes</taxon>
        <taxon>Micrococcales</taxon>
        <taxon>Microbacteriaceae</taxon>
        <taxon>Cryobacterium</taxon>
    </lineage>
</organism>
<dbReference type="Proteomes" id="UP000297626">
    <property type="component" value="Unassembled WGS sequence"/>
</dbReference>
<dbReference type="AlphaFoldDB" id="A0A4R9BJZ1"/>
<reference evidence="1 2" key="1">
    <citation type="submission" date="2019-03" db="EMBL/GenBank/DDBJ databases">
        <title>Genomics of glacier-inhabiting Cryobacterium strains.</title>
        <authorList>
            <person name="Liu Q."/>
            <person name="Xin Y.-H."/>
        </authorList>
    </citation>
    <scope>NUCLEOTIDE SEQUENCE [LARGE SCALE GENOMIC DNA]</scope>
    <source>
        <strain evidence="1 2">Sr54</strain>
    </source>
</reference>
<sequence length="106" mass="11820">MYIWFRDGEPVYVGEAKGVKGLRGRLRAHLAVSTDLSRSTLRASVAVAQLGVTRAYARRRPSIMTDAEIKHVNEWLTGCELGWQGCATAIAAHELEVRLRSEWTPP</sequence>
<name>A0A4R9BJZ1_9MICO</name>
<evidence type="ECO:0000313" key="2">
    <source>
        <dbReference type="Proteomes" id="UP000297626"/>
    </source>
</evidence>
<comment type="caution">
    <text evidence="1">The sequence shown here is derived from an EMBL/GenBank/DDBJ whole genome shotgun (WGS) entry which is preliminary data.</text>
</comment>
<gene>
    <name evidence="1" type="ORF">E3T51_13355</name>
</gene>
<protein>
    <submittedName>
        <fullName evidence="1">GIY-YIG nuclease family protein</fullName>
    </submittedName>
</protein>
<keyword evidence="2" id="KW-1185">Reference proteome</keyword>
<accession>A0A4R9BJZ1</accession>
<evidence type="ECO:0000313" key="1">
    <source>
        <dbReference type="EMBL" id="TFD86119.1"/>
    </source>
</evidence>
<proteinExistence type="predicted"/>
<dbReference type="RefSeq" id="WP_134530246.1">
    <property type="nucleotide sequence ID" value="NZ_SOHN01000016.1"/>
</dbReference>